<dbReference type="Pfam" id="PF14226">
    <property type="entry name" value="DIOX_N"/>
    <property type="match status" value="1"/>
</dbReference>
<dbReference type="EMBL" id="AWUE01015830">
    <property type="protein sequence ID" value="OMO95497.1"/>
    <property type="molecule type" value="Genomic_DNA"/>
</dbReference>
<dbReference type="Gene3D" id="2.60.120.330">
    <property type="entry name" value="B-lactam Antibiotic, Isopenicillin N Synthase, Chain"/>
    <property type="match status" value="1"/>
</dbReference>
<dbReference type="Pfam" id="PF03171">
    <property type="entry name" value="2OG-FeII_Oxy"/>
    <property type="match status" value="1"/>
</dbReference>
<evidence type="ECO:0000256" key="1">
    <source>
        <dbReference type="ARBA" id="ARBA00008056"/>
    </source>
</evidence>
<dbReference type="InterPro" id="IPR027443">
    <property type="entry name" value="IPNS-like_sf"/>
</dbReference>
<dbReference type="OrthoDB" id="288590at2759"/>
<name>A0A1R3JL77_9ROSI</name>
<evidence type="ECO:0000256" key="2">
    <source>
        <dbReference type="ARBA" id="ARBA00022723"/>
    </source>
</evidence>
<protein>
    <submittedName>
        <fullName evidence="7">Oxoglutarate/iron-dependent dioxygenase</fullName>
    </submittedName>
</protein>
<gene>
    <name evidence="7" type="ORF">COLO4_15847</name>
</gene>
<evidence type="ECO:0000256" key="4">
    <source>
        <dbReference type="ARBA" id="ARBA00023004"/>
    </source>
</evidence>
<proteinExistence type="inferred from homology"/>
<organism evidence="7 8">
    <name type="scientific">Corchorus olitorius</name>
    <dbReference type="NCBI Taxonomy" id="93759"/>
    <lineage>
        <taxon>Eukaryota</taxon>
        <taxon>Viridiplantae</taxon>
        <taxon>Streptophyta</taxon>
        <taxon>Embryophyta</taxon>
        <taxon>Tracheophyta</taxon>
        <taxon>Spermatophyta</taxon>
        <taxon>Magnoliopsida</taxon>
        <taxon>eudicotyledons</taxon>
        <taxon>Gunneridae</taxon>
        <taxon>Pentapetalae</taxon>
        <taxon>rosids</taxon>
        <taxon>malvids</taxon>
        <taxon>Malvales</taxon>
        <taxon>Malvaceae</taxon>
        <taxon>Grewioideae</taxon>
        <taxon>Apeibeae</taxon>
        <taxon>Corchorus</taxon>
    </lineage>
</organism>
<dbReference type="GO" id="GO:0046872">
    <property type="term" value="F:metal ion binding"/>
    <property type="evidence" value="ECO:0007669"/>
    <property type="project" value="UniProtKB-KW"/>
</dbReference>
<dbReference type="PANTHER" id="PTHR10209">
    <property type="entry name" value="OXIDOREDUCTASE, 2OG-FE II OXYGENASE FAMILY PROTEIN"/>
    <property type="match status" value="1"/>
</dbReference>
<dbReference type="GO" id="GO:0051213">
    <property type="term" value="F:dioxygenase activity"/>
    <property type="evidence" value="ECO:0007669"/>
    <property type="project" value="UniProtKB-KW"/>
</dbReference>
<keyword evidence="7" id="KW-0223">Dioxygenase</keyword>
<keyword evidence="2" id="KW-0479">Metal-binding</keyword>
<dbReference type="AlphaFoldDB" id="A0A1R3JL77"/>
<evidence type="ECO:0000259" key="5">
    <source>
        <dbReference type="Pfam" id="PF03171"/>
    </source>
</evidence>
<accession>A0A1R3JL77</accession>
<dbReference type="InterPro" id="IPR044861">
    <property type="entry name" value="IPNS-like_FE2OG_OXY"/>
</dbReference>
<evidence type="ECO:0000313" key="8">
    <source>
        <dbReference type="Proteomes" id="UP000187203"/>
    </source>
</evidence>
<comment type="caution">
    <text evidence="7">The sequence shown here is derived from an EMBL/GenBank/DDBJ whole genome shotgun (WGS) entry which is preliminary data.</text>
</comment>
<comment type="similarity">
    <text evidence="1">Belongs to the iron/ascorbate-dependent oxidoreductase family.</text>
</comment>
<keyword evidence="4" id="KW-0408">Iron</keyword>
<dbReference type="STRING" id="93759.A0A1R3JL77"/>
<dbReference type="PANTHER" id="PTHR10209:SF884">
    <property type="entry name" value="1-AMINOCYCLOPROPANE-1-CARBOXYLATE OXIDASE HOMOLOG 1-LIKE"/>
    <property type="match status" value="1"/>
</dbReference>
<feature type="domain" description="Non-haem dioxygenase N-terminal" evidence="6">
    <location>
        <begin position="70"/>
        <end position="175"/>
    </location>
</feature>
<sequence>MAETSLEGGVQNSNYDRQKELKAFDETKAGVKGLVDSGLAKIPRIFIHEEFKLERNKNQDPGNSKTSYQLPIIDLTGVSEDASLRQKVVKKIGEGCQKWGFFQVVNHGIGVTTSDEMIDGIRKFHEQDSEVKKKIYSHDYTKVLHFNSNHDLYNAEVANWRDTLTCVMAPRQPHPQDLPPVCRDIMLDYSNRVMKLGETLCELMSEALGLKSSYLKDIGCAEGLFVLSHYYPVCPEPLLTLGTSSHTDSSFFTVLLQDQLGGLQVHHENQCGLMLLLFMELLS</sequence>
<dbReference type="InterPro" id="IPR026992">
    <property type="entry name" value="DIOX_N"/>
</dbReference>
<evidence type="ECO:0000313" key="7">
    <source>
        <dbReference type="EMBL" id="OMO95497.1"/>
    </source>
</evidence>
<dbReference type="SUPFAM" id="SSF51197">
    <property type="entry name" value="Clavaminate synthase-like"/>
    <property type="match status" value="1"/>
</dbReference>
<dbReference type="Proteomes" id="UP000187203">
    <property type="component" value="Unassembled WGS sequence"/>
</dbReference>
<keyword evidence="3" id="KW-0560">Oxidoreductase</keyword>
<evidence type="ECO:0000256" key="3">
    <source>
        <dbReference type="ARBA" id="ARBA00023002"/>
    </source>
</evidence>
<feature type="domain" description="Isopenicillin N synthase-like Fe(2+) 2OG dioxygenase" evidence="5">
    <location>
        <begin position="226"/>
        <end position="269"/>
    </location>
</feature>
<evidence type="ECO:0000259" key="6">
    <source>
        <dbReference type="Pfam" id="PF14226"/>
    </source>
</evidence>
<keyword evidence="8" id="KW-1185">Reference proteome</keyword>
<reference evidence="8" key="1">
    <citation type="submission" date="2013-09" db="EMBL/GenBank/DDBJ databases">
        <title>Corchorus olitorius genome sequencing.</title>
        <authorList>
            <person name="Alam M."/>
            <person name="Haque M.S."/>
            <person name="Islam M.S."/>
            <person name="Emdad E.M."/>
            <person name="Islam M.M."/>
            <person name="Ahmed B."/>
            <person name="Halim A."/>
            <person name="Hossen Q.M.M."/>
            <person name="Hossain M.Z."/>
            <person name="Ahmed R."/>
            <person name="Khan M.M."/>
            <person name="Islam R."/>
            <person name="Rashid M.M."/>
            <person name="Khan S.A."/>
            <person name="Rahman M.S."/>
            <person name="Alam M."/>
            <person name="Yahiya A.S."/>
            <person name="Khan M.S."/>
            <person name="Azam M.S."/>
            <person name="Haque T."/>
            <person name="Lashkar M.Z.H."/>
            <person name="Akhand A.I."/>
            <person name="Morshed G."/>
            <person name="Roy S."/>
            <person name="Uddin K.S."/>
            <person name="Rabeya T."/>
            <person name="Hossain A.S."/>
            <person name="Chowdhury A."/>
            <person name="Snigdha A.R."/>
            <person name="Mortoza M.S."/>
            <person name="Matin S.A."/>
            <person name="Hoque S.M.E."/>
            <person name="Islam M.K."/>
            <person name="Roy D.K."/>
            <person name="Haider R."/>
            <person name="Moosa M.M."/>
            <person name="Elias S.M."/>
            <person name="Hasan A.M."/>
            <person name="Jahan S."/>
            <person name="Shafiuddin M."/>
            <person name="Mahmood N."/>
            <person name="Shommy N.S."/>
        </authorList>
    </citation>
    <scope>NUCLEOTIDE SEQUENCE [LARGE SCALE GENOMIC DNA]</scope>
    <source>
        <strain evidence="8">cv. O-4</strain>
    </source>
</reference>